<evidence type="ECO:0000313" key="2">
    <source>
        <dbReference type="Proteomes" id="UP000019050"/>
    </source>
</evidence>
<dbReference type="Proteomes" id="UP000019050">
    <property type="component" value="Unassembled WGS sequence"/>
</dbReference>
<reference evidence="1" key="1">
    <citation type="submission" date="2013-06" db="EMBL/GenBank/DDBJ databases">
        <authorList>
            <person name="Weinstock G."/>
            <person name="Sodergren E."/>
            <person name="Clifton S."/>
            <person name="Fulton L."/>
            <person name="Fulton B."/>
            <person name="Courtney L."/>
            <person name="Fronick C."/>
            <person name="Harrison M."/>
            <person name="Strong C."/>
            <person name="Farmer C."/>
            <person name="Delahaunty K."/>
            <person name="Markovic C."/>
            <person name="Hall O."/>
            <person name="Minx P."/>
            <person name="Tomlinson C."/>
            <person name="Mitreva M."/>
            <person name="Nelson J."/>
            <person name="Hou S."/>
            <person name="Wollam A."/>
            <person name="Pepin K.H."/>
            <person name="Johnson M."/>
            <person name="Bhonagiri V."/>
            <person name="Nash W.E."/>
            <person name="Warren W."/>
            <person name="Chinwalla A."/>
            <person name="Mardis E.R."/>
            <person name="Wilson R.K."/>
        </authorList>
    </citation>
    <scope>NUCLEOTIDE SEQUENCE [LARGE SCALE GENOMIC DNA]</scope>
    <source>
        <strain evidence="1">ATCC 49176</strain>
    </source>
</reference>
<dbReference type="AlphaFoldDB" id="W1Q5N7"/>
<comment type="caution">
    <text evidence="1">The sequence shown here is derived from an EMBL/GenBank/DDBJ whole genome shotgun (WGS) entry which is preliminary data.</text>
</comment>
<organism evidence="1 2">
    <name type="scientific">Abiotrophia defectiva ATCC 49176</name>
    <dbReference type="NCBI Taxonomy" id="592010"/>
    <lineage>
        <taxon>Bacteria</taxon>
        <taxon>Bacillati</taxon>
        <taxon>Bacillota</taxon>
        <taxon>Bacilli</taxon>
        <taxon>Lactobacillales</taxon>
        <taxon>Aerococcaceae</taxon>
        <taxon>Abiotrophia</taxon>
    </lineage>
</organism>
<proteinExistence type="predicted"/>
<keyword evidence="2" id="KW-1185">Reference proteome</keyword>
<sequence>MVNAPLFISYFYYNKEMGAVSNKNSKLSYKFLSDWEIFDL</sequence>
<dbReference type="STRING" id="592010.GCWU000182_000196"/>
<evidence type="ECO:0000313" key="1">
    <source>
        <dbReference type="EMBL" id="ESK66506.1"/>
    </source>
</evidence>
<name>W1Q5N7_ABIDE</name>
<dbReference type="EMBL" id="ACIN03000001">
    <property type="protein sequence ID" value="ESK66506.1"/>
    <property type="molecule type" value="Genomic_DNA"/>
</dbReference>
<accession>W1Q5N7</accession>
<dbReference type="HOGENOM" id="CLU_3283087_0_0_9"/>
<gene>
    <name evidence="1" type="ORF">GCWU000182_000196</name>
</gene>
<protein>
    <submittedName>
        <fullName evidence="1">Uncharacterized protein</fullName>
    </submittedName>
</protein>